<evidence type="ECO:0000256" key="4">
    <source>
        <dbReference type="ARBA" id="ARBA00022741"/>
    </source>
</evidence>
<dbReference type="SMART" id="SM00382">
    <property type="entry name" value="AAA"/>
    <property type="match status" value="1"/>
</dbReference>
<keyword evidence="6 8" id="KW-1133">Transmembrane helix</keyword>
<dbReference type="InterPro" id="IPR017871">
    <property type="entry name" value="ABC_transporter-like_CS"/>
</dbReference>
<dbReference type="InterPro" id="IPR027417">
    <property type="entry name" value="P-loop_NTPase"/>
</dbReference>
<evidence type="ECO:0000256" key="8">
    <source>
        <dbReference type="SAM" id="Phobius"/>
    </source>
</evidence>
<dbReference type="PROSITE" id="PS50929">
    <property type="entry name" value="ABC_TM1F"/>
    <property type="match status" value="1"/>
</dbReference>
<dbReference type="GO" id="GO:0005524">
    <property type="term" value="F:ATP binding"/>
    <property type="evidence" value="ECO:0007669"/>
    <property type="project" value="UniProtKB-KW"/>
</dbReference>
<dbReference type="SUPFAM" id="SSF90123">
    <property type="entry name" value="ABC transporter transmembrane region"/>
    <property type="match status" value="1"/>
</dbReference>
<proteinExistence type="predicted"/>
<dbReference type="InterPro" id="IPR003593">
    <property type="entry name" value="AAA+_ATPase"/>
</dbReference>
<keyword evidence="5 11" id="KW-0067">ATP-binding</keyword>
<evidence type="ECO:0000256" key="2">
    <source>
        <dbReference type="ARBA" id="ARBA00022448"/>
    </source>
</evidence>
<evidence type="ECO:0000256" key="1">
    <source>
        <dbReference type="ARBA" id="ARBA00004141"/>
    </source>
</evidence>
<dbReference type="PROSITE" id="PS00211">
    <property type="entry name" value="ABC_TRANSPORTER_1"/>
    <property type="match status" value="1"/>
</dbReference>
<dbReference type="EMBL" id="CP065856">
    <property type="protein sequence ID" value="QPV63831.1"/>
    <property type="molecule type" value="Genomic_DNA"/>
</dbReference>
<dbReference type="InterPro" id="IPR039421">
    <property type="entry name" value="Type_1_exporter"/>
</dbReference>
<name>A0A7T3FZY6_9EURY</name>
<feature type="transmembrane region" description="Helical" evidence="8">
    <location>
        <begin position="193"/>
        <end position="212"/>
    </location>
</feature>
<dbReference type="PANTHER" id="PTHR24221:SF654">
    <property type="entry name" value="ATP-BINDING CASSETTE SUB-FAMILY B MEMBER 6"/>
    <property type="match status" value="1"/>
</dbReference>
<dbReference type="Pfam" id="PF00664">
    <property type="entry name" value="ABC_membrane"/>
    <property type="match status" value="1"/>
</dbReference>
<keyword evidence="2" id="KW-0813">Transport</keyword>
<dbReference type="Gene3D" id="3.40.50.300">
    <property type="entry name" value="P-loop containing nucleotide triphosphate hydrolases"/>
    <property type="match status" value="1"/>
</dbReference>
<keyword evidence="3 8" id="KW-0812">Transmembrane</keyword>
<organism evidence="11 12">
    <name type="scientific">Halosimplex litoreum</name>
    <dbReference type="NCBI Taxonomy" id="1198301"/>
    <lineage>
        <taxon>Archaea</taxon>
        <taxon>Methanobacteriati</taxon>
        <taxon>Methanobacteriota</taxon>
        <taxon>Stenosarchaea group</taxon>
        <taxon>Halobacteria</taxon>
        <taxon>Halobacteriales</taxon>
        <taxon>Haloarculaceae</taxon>
        <taxon>Halosimplex</taxon>
    </lineage>
</organism>
<keyword evidence="12" id="KW-1185">Reference proteome</keyword>
<evidence type="ECO:0000313" key="11">
    <source>
        <dbReference type="EMBL" id="QPV63831.1"/>
    </source>
</evidence>
<evidence type="ECO:0000256" key="7">
    <source>
        <dbReference type="ARBA" id="ARBA00023136"/>
    </source>
</evidence>
<sequence length="643" mass="70009">MTETDGFETQLDAYRDSVSRPLYRLFRAYGPGEKWWLLLGLVTSVLAYGTVLVTPIVLGTTIDAVFTGEGTYALPLVPRSSLPTDPTAQFWLSSAVVGAALLGGAVLQWARGVAMNYFAHGVMYTIRVDAYEKMQRLDMTFFDNKETGEVMSILNNDTNNLEVLFDNALGDSIRIGVIVVGVTAALLYTNAQLALVTLGAVPLLVGFTWWFTRVIEPRYTRQRETIGDLNTRIENGLSGIELVKTTSTEEYENERVRGVSRDVFDAEMDVLKLSYCYRPGMELVTGAALLATFVLGGLWVFSGPPLFLSGELTTGDFVVFMLLTQRLTGPMAQLANIVDWYQNAKASGKRICGLMDVPVRIEDTPNAIALDDVDGRLEYDDVTFGYDSGGGDAAATETVLDGVDIEVQPGETVAIVGPTGAGKSTVAKLLLRLYDVSDGAIRVDGHDVRDVRLADLRSSIGYVSQDTFLFDGTIAENIRYGRFDADREDVVEAAEAAEAHGFIQGLSEGYDTRVGERGVKLSGGQRQRVAIARTVLQDPEILLLDEATSAVDTETEYLIQRSLDRLAADRTTLVIAHRLSTVKDADTIVVLDDGRVVERGTHEDLLAADGLYADLWGVQAGEIESLPEEFLAGASDRSADAPR</sequence>
<dbReference type="AlphaFoldDB" id="A0A7T3FZY6"/>
<keyword evidence="4" id="KW-0547">Nucleotide-binding</keyword>
<dbReference type="GO" id="GO:0016887">
    <property type="term" value="F:ATP hydrolysis activity"/>
    <property type="evidence" value="ECO:0007669"/>
    <property type="project" value="InterPro"/>
</dbReference>
<dbReference type="SUPFAM" id="SSF52540">
    <property type="entry name" value="P-loop containing nucleoside triphosphate hydrolases"/>
    <property type="match status" value="1"/>
</dbReference>
<evidence type="ECO:0000259" key="9">
    <source>
        <dbReference type="PROSITE" id="PS50893"/>
    </source>
</evidence>
<feature type="domain" description="ABC transporter" evidence="9">
    <location>
        <begin position="377"/>
        <end position="618"/>
    </location>
</feature>
<keyword evidence="7 8" id="KW-0472">Membrane</keyword>
<dbReference type="GO" id="GO:0140359">
    <property type="term" value="F:ABC-type transporter activity"/>
    <property type="evidence" value="ECO:0007669"/>
    <property type="project" value="InterPro"/>
</dbReference>
<dbReference type="PANTHER" id="PTHR24221">
    <property type="entry name" value="ATP-BINDING CASSETTE SUB-FAMILY B"/>
    <property type="match status" value="1"/>
</dbReference>
<evidence type="ECO:0000313" key="12">
    <source>
        <dbReference type="Proteomes" id="UP000595001"/>
    </source>
</evidence>
<dbReference type="CDD" id="cd18565">
    <property type="entry name" value="ABC_6TM_exporter_like"/>
    <property type="match status" value="1"/>
</dbReference>
<dbReference type="Pfam" id="PF00005">
    <property type="entry name" value="ABC_tran"/>
    <property type="match status" value="1"/>
</dbReference>
<protein>
    <submittedName>
        <fullName evidence="11">ABC transporter ATP-binding protein</fullName>
    </submittedName>
</protein>
<feature type="transmembrane region" description="Helical" evidence="8">
    <location>
        <begin position="168"/>
        <end position="187"/>
    </location>
</feature>
<evidence type="ECO:0000256" key="6">
    <source>
        <dbReference type="ARBA" id="ARBA00022989"/>
    </source>
</evidence>
<dbReference type="PROSITE" id="PS50893">
    <property type="entry name" value="ABC_TRANSPORTER_2"/>
    <property type="match status" value="1"/>
</dbReference>
<dbReference type="OrthoDB" id="121502at2157"/>
<dbReference type="InterPro" id="IPR011527">
    <property type="entry name" value="ABC1_TM_dom"/>
</dbReference>
<feature type="transmembrane region" description="Helical" evidence="8">
    <location>
        <begin position="281"/>
        <end position="300"/>
    </location>
</feature>
<dbReference type="KEGG" id="hlt:I7X12_04155"/>
<feature type="transmembrane region" description="Helical" evidence="8">
    <location>
        <begin position="90"/>
        <end position="110"/>
    </location>
</feature>
<gene>
    <name evidence="11" type="ORF">I7X12_04155</name>
</gene>
<feature type="domain" description="ABC transmembrane type-1" evidence="10">
    <location>
        <begin position="38"/>
        <end position="343"/>
    </location>
</feature>
<dbReference type="GeneID" id="60587658"/>
<evidence type="ECO:0000256" key="3">
    <source>
        <dbReference type="ARBA" id="ARBA00022692"/>
    </source>
</evidence>
<dbReference type="InterPro" id="IPR036640">
    <property type="entry name" value="ABC1_TM_sf"/>
</dbReference>
<comment type="subcellular location">
    <subcellularLocation>
        <location evidence="1">Membrane</location>
        <topology evidence="1">Multi-pass membrane protein</topology>
    </subcellularLocation>
</comment>
<dbReference type="Proteomes" id="UP000595001">
    <property type="component" value="Chromosome"/>
</dbReference>
<feature type="transmembrane region" description="Helical" evidence="8">
    <location>
        <begin position="35"/>
        <end position="58"/>
    </location>
</feature>
<reference evidence="11 12" key="1">
    <citation type="submission" date="2020-12" db="EMBL/GenBank/DDBJ databases">
        <title>Halosimplex halophilum sp. nov. and Halosimplex salinum sp. nov., two new members of the genus Halosimplex.</title>
        <authorList>
            <person name="Cui H.L."/>
        </authorList>
    </citation>
    <scope>NUCLEOTIDE SEQUENCE [LARGE SCALE GENOMIC DNA]</scope>
    <source>
        <strain evidence="11 12">YGH94</strain>
    </source>
</reference>
<dbReference type="InterPro" id="IPR003439">
    <property type="entry name" value="ABC_transporter-like_ATP-bd"/>
</dbReference>
<dbReference type="FunFam" id="3.40.50.300:FF:000287">
    <property type="entry name" value="Multidrug ABC transporter ATP-binding protein"/>
    <property type="match status" value="1"/>
</dbReference>
<dbReference type="GO" id="GO:0016020">
    <property type="term" value="C:membrane"/>
    <property type="evidence" value="ECO:0007669"/>
    <property type="project" value="UniProtKB-SubCell"/>
</dbReference>
<dbReference type="RefSeq" id="WP_198062611.1">
    <property type="nucleotide sequence ID" value="NZ_CP065856.1"/>
</dbReference>
<dbReference type="Gene3D" id="1.20.1560.10">
    <property type="entry name" value="ABC transporter type 1, transmembrane domain"/>
    <property type="match status" value="1"/>
</dbReference>
<evidence type="ECO:0000256" key="5">
    <source>
        <dbReference type="ARBA" id="ARBA00022840"/>
    </source>
</evidence>
<accession>A0A7T3FZY6</accession>
<evidence type="ECO:0000259" key="10">
    <source>
        <dbReference type="PROSITE" id="PS50929"/>
    </source>
</evidence>